<protein>
    <submittedName>
        <fullName evidence="1">Uncharacterized protein</fullName>
    </submittedName>
</protein>
<accession>A0A9W5B3X6</accession>
<evidence type="ECO:0000313" key="1">
    <source>
        <dbReference type="EMBL" id="CUW96814.1"/>
    </source>
</evidence>
<dbReference type="EMBL" id="FBVY01000031">
    <property type="protein sequence ID" value="CUW96814.1"/>
    <property type="molecule type" value="Genomic_DNA"/>
</dbReference>
<proteinExistence type="predicted"/>
<organism evidence="1 2">
    <name type="scientific">Agrobacterium genomosp. 2 str. CFBP 5494</name>
    <dbReference type="NCBI Taxonomy" id="1183436"/>
    <lineage>
        <taxon>Bacteria</taxon>
        <taxon>Pseudomonadati</taxon>
        <taxon>Pseudomonadota</taxon>
        <taxon>Alphaproteobacteria</taxon>
        <taxon>Hyphomicrobiales</taxon>
        <taxon>Rhizobiaceae</taxon>
        <taxon>Rhizobium/Agrobacterium group</taxon>
        <taxon>Agrobacterium</taxon>
        <taxon>Agrobacterium tumefaciens complex</taxon>
    </lineage>
</organism>
<keyword evidence="2" id="KW-1185">Reference proteome</keyword>
<gene>
    <name evidence="1" type="ORF">AGR2A_Lc20005</name>
</gene>
<comment type="caution">
    <text evidence="1">The sequence shown here is derived from an EMBL/GenBank/DDBJ whole genome shotgun (WGS) entry which is preliminary data.</text>
</comment>
<dbReference type="AlphaFoldDB" id="A0A9W5B3X6"/>
<sequence>MRSGTVEPKRQVRALFDYWTDLNFEIA</sequence>
<evidence type="ECO:0000313" key="2">
    <source>
        <dbReference type="Proteomes" id="UP000191933"/>
    </source>
</evidence>
<dbReference type="Proteomes" id="UP000191933">
    <property type="component" value="Unassembled WGS sequence"/>
</dbReference>
<reference evidence="1 2" key="1">
    <citation type="submission" date="2016-01" db="EMBL/GenBank/DDBJ databases">
        <authorList>
            <person name="Regsiter A."/>
            <person name="william w."/>
        </authorList>
    </citation>
    <scope>NUCLEOTIDE SEQUENCE [LARGE SCALE GENOMIC DNA]</scope>
    <source>
        <strain evidence="1 2">CFBP 5494</strain>
    </source>
</reference>
<name>A0A9W5B3X6_9HYPH</name>